<dbReference type="EMBL" id="BGZK01001010">
    <property type="protein sequence ID" value="GBP68404.1"/>
    <property type="molecule type" value="Genomic_DNA"/>
</dbReference>
<sequence>MFDIGQDPILAVSHSTARRRLCVSSAHLVSAPSRGRGTIAGDGRWRIQMSSGGRPIVSLRSWIGSKHIHNAALYWQGYYANLDSRRKQWADRDVEGLMEGGCGVIERSSSSEFLLTGLRETAETVSSHLYSVKRLYCTGPAGAITCYSPVDHSKASDKYRTPTRWTAKMVKGQARFYQQSNEKEKENRDRHLLSGGILYGNNENIFRSSATVSDGAIGGDIGRRTDRYARPRAFGAGELRLRSLHTERGITYLKTL</sequence>
<accession>A0A4C1Y0B4</accession>
<protein>
    <submittedName>
        <fullName evidence="1">Uncharacterized protein</fullName>
    </submittedName>
</protein>
<dbReference type="Proteomes" id="UP000299102">
    <property type="component" value="Unassembled WGS sequence"/>
</dbReference>
<dbReference type="AlphaFoldDB" id="A0A4C1Y0B4"/>
<gene>
    <name evidence="1" type="ORF">EVAR_38640_1</name>
</gene>
<reference evidence="1 2" key="1">
    <citation type="journal article" date="2019" name="Commun. Biol.">
        <title>The bagworm genome reveals a unique fibroin gene that provides high tensile strength.</title>
        <authorList>
            <person name="Kono N."/>
            <person name="Nakamura H."/>
            <person name="Ohtoshi R."/>
            <person name="Tomita M."/>
            <person name="Numata K."/>
            <person name="Arakawa K."/>
        </authorList>
    </citation>
    <scope>NUCLEOTIDE SEQUENCE [LARGE SCALE GENOMIC DNA]</scope>
</reference>
<keyword evidence="2" id="KW-1185">Reference proteome</keyword>
<evidence type="ECO:0000313" key="1">
    <source>
        <dbReference type="EMBL" id="GBP68404.1"/>
    </source>
</evidence>
<comment type="caution">
    <text evidence="1">The sequence shown here is derived from an EMBL/GenBank/DDBJ whole genome shotgun (WGS) entry which is preliminary data.</text>
</comment>
<proteinExistence type="predicted"/>
<evidence type="ECO:0000313" key="2">
    <source>
        <dbReference type="Proteomes" id="UP000299102"/>
    </source>
</evidence>
<organism evidence="1 2">
    <name type="scientific">Eumeta variegata</name>
    <name type="common">Bagworm moth</name>
    <name type="synonym">Eumeta japonica</name>
    <dbReference type="NCBI Taxonomy" id="151549"/>
    <lineage>
        <taxon>Eukaryota</taxon>
        <taxon>Metazoa</taxon>
        <taxon>Ecdysozoa</taxon>
        <taxon>Arthropoda</taxon>
        <taxon>Hexapoda</taxon>
        <taxon>Insecta</taxon>
        <taxon>Pterygota</taxon>
        <taxon>Neoptera</taxon>
        <taxon>Endopterygota</taxon>
        <taxon>Lepidoptera</taxon>
        <taxon>Glossata</taxon>
        <taxon>Ditrysia</taxon>
        <taxon>Tineoidea</taxon>
        <taxon>Psychidae</taxon>
        <taxon>Oiketicinae</taxon>
        <taxon>Eumeta</taxon>
    </lineage>
</organism>
<name>A0A4C1Y0B4_EUMVA</name>